<evidence type="ECO:0000256" key="7">
    <source>
        <dbReference type="ARBA" id="ARBA00022842"/>
    </source>
</evidence>
<dbReference type="PANTHER" id="PTHR34405">
    <property type="entry name" value="CRISPR-ASSOCIATED ENDORIBONUCLEASE CAS2"/>
    <property type="match status" value="1"/>
</dbReference>
<dbReference type="InterPro" id="IPR019199">
    <property type="entry name" value="Virulence_VapD/CRISPR_Cas2"/>
</dbReference>
<dbReference type="AlphaFoldDB" id="K6Q3B3"/>
<evidence type="ECO:0000256" key="1">
    <source>
        <dbReference type="ARBA" id="ARBA00001946"/>
    </source>
</evidence>
<dbReference type="InterPro" id="IPR021127">
    <property type="entry name" value="CRISPR_associated_Cas2"/>
</dbReference>
<dbReference type="PIRSF" id="PIRSF032582">
    <property type="entry name" value="Cas2"/>
    <property type="match status" value="1"/>
</dbReference>
<keyword evidence="7 9" id="KW-0460">Magnesium</keyword>
<organism evidence="11 12">
    <name type="scientific">Thermaerobacter subterraneus DSM 13965</name>
    <dbReference type="NCBI Taxonomy" id="867903"/>
    <lineage>
        <taxon>Bacteria</taxon>
        <taxon>Bacillati</taxon>
        <taxon>Bacillota</taxon>
        <taxon>Clostridia</taxon>
        <taxon>Eubacteriales</taxon>
        <taxon>Clostridiales Family XVII. Incertae Sedis</taxon>
        <taxon>Thermaerobacter</taxon>
    </lineage>
</organism>
<dbReference type="EC" id="3.1.-.-" evidence="9"/>
<evidence type="ECO:0000256" key="2">
    <source>
        <dbReference type="ARBA" id="ARBA00009959"/>
    </source>
</evidence>
<evidence type="ECO:0000256" key="10">
    <source>
        <dbReference type="PIRNR" id="PIRNR032582"/>
    </source>
</evidence>
<dbReference type="eggNOG" id="COG1343">
    <property type="taxonomic scope" value="Bacteria"/>
</dbReference>
<dbReference type="Pfam" id="PF09827">
    <property type="entry name" value="CRISPR_Cas2"/>
    <property type="match status" value="1"/>
</dbReference>
<evidence type="ECO:0000256" key="5">
    <source>
        <dbReference type="ARBA" id="ARBA00022759"/>
    </source>
</evidence>
<keyword evidence="5 9" id="KW-0255">Endonuclease</keyword>
<dbReference type="RefSeq" id="WP_006903560.1">
    <property type="nucleotide sequence ID" value="NZ_JH976535.1"/>
</dbReference>
<keyword evidence="3 9" id="KW-0540">Nuclease</keyword>
<evidence type="ECO:0000256" key="4">
    <source>
        <dbReference type="ARBA" id="ARBA00022723"/>
    </source>
</evidence>
<sequence>MDILVPYDVNTETKEGQRRLRRVARVCTGFGQRVQKSLFECRVTQAQLEELEARLVKIIDGKKDSLRIYILPGGRNRLVRVHGIDRYIDFEDPLIV</sequence>
<keyword evidence="6 9" id="KW-0378">Hydrolase</keyword>
<dbReference type="Gene3D" id="3.30.70.240">
    <property type="match status" value="1"/>
</dbReference>
<dbReference type="GO" id="GO:0043571">
    <property type="term" value="P:maintenance of CRISPR repeat elements"/>
    <property type="evidence" value="ECO:0007669"/>
    <property type="project" value="UniProtKB-UniRule"/>
</dbReference>
<gene>
    <name evidence="9" type="primary">cas2</name>
    <name evidence="11" type="ORF">ThesuDRAFT_01291</name>
</gene>
<keyword evidence="4 9" id="KW-0479">Metal-binding</keyword>
<dbReference type="Proteomes" id="UP000005710">
    <property type="component" value="Unassembled WGS sequence"/>
</dbReference>
<evidence type="ECO:0000313" key="12">
    <source>
        <dbReference type="Proteomes" id="UP000005710"/>
    </source>
</evidence>
<accession>K6Q3B3</accession>
<comment type="caution">
    <text evidence="11">The sequence shown here is derived from an EMBL/GenBank/DDBJ whole genome shotgun (WGS) entry which is preliminary data.</text>
</comment>
<dbReference type="NCBIfam" id="TIGR01573">
    <property type="entry name" value="cas2"/>
    <property type="match status" value="1"/>
</dbReference>
<evidence type="ECO:0000256" key="3">
    <source>
        <dbReference type="ARBA" id="ARBA00022722"/>
    </source>
</evidence>
<protein>
    <recommendedName>
        <fullName evidence="9">CRISPR-associated endoribonuclease Cas2</fullName>
        <ecNumber evidence="9">3.1.-.-</ecNumber>
    </recommendedName>
</protein>
<dbReference type="CDD" id="cd09725">
    <property type="entry name" value="Cas2_I_II_III"/>
    <property type="match status" value="1"/>
</dbReference>
<evidence type="ECO:0000256" key="6">
    <source>
        <dbReference type="ARBA" id="ARBA00022801"/>
    </source>
</evidence>
<dbReference type="HAMAP" id="MF_01471">
    <property type="entry name" value="Cas2"/>
    <property type="match status" value="1"/>
</dbReference>
<dbReference type="STRING" id="867903.ThesuDRAFT_01291"/>
<comment type="cofactor">
    <cofactor evidence="1 9">
        <name>Mg(2+)</name>
        <dbReference type="ChEBI" id="CHEBI:18420"/>
    </cofactor>
</comment>
<evidence type="ECO:0000256" key="9">
    <source>
        <dbReference type="HAMAP-Rule" id="MF_01471"/>
    </source>
</evidence>
<reference evidence="11" key="2">
    <citation type="submission" date="2012-10" db="EMBL/GenBank/DDBJ databases">
        <title>Improved high-quality draft of Thermaerobacter subterraneus C21, DSM 13965.</title>
        <authorList>
            <consortium name="DOE Joint Genome Institute"/>
            <person name="Eisen J."/>
            <person name="Huntemann M."/>
            <person name="Wei C.-L."/>
            <person name="Han J."/>
            <person name="Detter J.C."/>
            <person name="Han C."/>
            <person name="Tapia R."/>
            <person name="Chen A."/>
            <person name="Kyrpides N."/>
            <person name="Mavromatis K."/>
            <person name="Markowitz V."/>
            <person name="Szeto E."/>
            <person name="Ivanova N."/>
            <person name="Mikhailova N."/>
            <person name="Ovchinnikova G."/>
            <person name="Pagani I."/>
            <person name="Pati A."/>
            <person name="Goodwin L."/>
            <person name="Nordberg H.P."/>
            <person name="Cantor M.N."/>
            <person name="Hua S.X."/>
            <person name="Woyke T."/>
            <person name="Eisen J."/>
            <person name="Klenk H.-P."/>
        </authorList>
    </citation>
    <scope>NUCLEOTIDE SEQUENCE [LARGE SCALE GENOMIC DNA]</scope>
    <source>
        <strain evidence="11">DSM 13965</strain>
    </source>
</reference>
<reference evidence="11" key="1">
    <citation type="submission" date="2010-10" db="EMBL/GenBank/DDBJ databases">
        <authorList>
            <consortium name="US DOE Joint Genome Institute (JGI-PGF)"/>
            <person name="Lucas S."/>
            <person name="Copeland A."/>
            <person name="Lapidus A."/>
            <person name="Bruce D."/>
            <person name="Goodwin L."/>
            <person name="Pitluck S."/>
            <person name="Kyrpides N."/>
            <person name="Mavromatis K."/>
            <person name="Detter J.C."/>
            <person name="Han C."/>
            <person name="Land M."/>
            <person name="Hauser L."/>
            <person name="Markowitz V."/>
            <person name="Cheng J.-F."/>
            <person name="Hugenholtz P."/>
            <person name="Woyke T."/>
            <person name="Wu D."/>
            <person name="Pukall R."/>
            <person name="Wahrenburg C."/>
            <person name="Brambilla E."/>
            <person name="Klenk H.-P."/>
            <person name="Eisen J.A."/>
        </authorList>
    </citation>
    <scope>NUCLEOTIDE SEQUENCE [LARGE SCALE GENOMIC DNA]</scope>
    <source>
        <strain evidence="11">DSM 13965</strain>
    </source>
</reference>
<feature type="binding site" evidence="9">
    <location>
        <position position="8"/>
    </location>
    <ligand>
        <name>Mg(2+)</name>
        <dbReference type="ChEBI" id="CHEBI:18420"/>
        <note>catalytic</note>
    </ligand>
</feature>
<comment type="subunit">
    <text evidence="9">Homodimer, forms a heterotetramer with a Cas1 homodimer.</text>
</comment>
<comment type="similarity">
    <text evidence="2 9 10">Belongs to the CRISPR-associated endoribonuclease Cas2 protein family.</text>
</comment>
<dbReference type="HOGENOM" id="CLU_161124_3_1_9"/>
<proteinExistence type="inferred from homology"/>
<evidence type="ECO:0000313" key="11">
    <source>
        <dbReference type="EMBL" id="EKP95539.1"/>
    </source>
</evidence>
<name>K6Q3B3_9FIRM</name>
<dbReference type="OrthoDB" id="9798176at2"/>
<keyword evidence="12" id="KW-1185">Reference proteome</keyword>
<dbReference type="EMBL" id="AENY02000002">
    <property type="protein sequence ID" value="EKP95539.1"/>
    <property type="molecule type" value="Genomic_DNA"/>
</dbReference>
<dbReference type="GO" id="GO:0016787">
    <property type="term" value="F:hydrolase activity"/>
    <property type="evidence" value="ECO:0007669"/>
    <property type="project" value="UniProtKB-KW"/>
</dbReference>
<evidence type="ECO:0000256" key="8">
    <source>
        <dbReference type="ARBA" id="ARBA00023118"/>
    </source>
</evidence>
<dbReference type="PANTHER" id="PTHR34405:SF3">
    <property type="entry name" value="CRISPR-ASSOCIATED ENDORIBONUCLEASE CAS2 3"/>
    <property type="match status" value="1"/>
</dbReference>
<comment type="function">
    <text evidence="9">CRISPR (clustered regularly interspaced short palindromic repeat), is an adaptive immune system that provides protection against mobile genetic elements (viruses, transposable elements and conjugative plasmids). CRISPR clusters contain sequences complementary to antecedent mobile elements and target invading nucleic acids. CRISPR clusters are transcribed and processed into CRISPR RNA (crRNA). Functions as a ssRNA-specific endoribonuclease. Involved in the integration of spacer DNA into the CRISPR cassette.</text>
</comment>
<dbReference type="GO" id="GO:0051607">
    <property type="term" value="P:defense response to virus"/>
    <property type="evidence" value="ECO:0007669"/>
    <property type="project" value="UniProtKB-UniRule"/>
</dbReference>
<dbReference type="GO" id="GO:0046872">
    <property type="term" value="F:metal ion binding"/>
    <property type="evidence" value="ECO:0007669"/>
    <property type="project" value="UniProtKB-UniRule"/>
</dbReference>
<keyword evidence="8 9" id="KW-0051">Antiviral defense</keyword>
<dbReference type="SUPFAM" id="SSF143430">
    <property type="entry name" value="TTP0101/SSO1404-like"/>
    <property type="match status" value="1"/>
</dbReference>
<dbReference type="GO" id="GO:0004521">
    <property type="term" value="F:RNA endonuclease activity"/>
    <property type="evidence" value="ECO:0007669"/>
    <property type="project" value="UniProtKB-UniRule"/>
</dbReference>